<dbReference type="PANTHER" id="PTHR33734">
    <property type="entry name" value="LYSM DOMAIN-CONTAINING GPI-ANCHORED PROTEIN 2"/>
    <property type="match status" value="1"/>
</dbReference>
<evidence type="ECO:0000313" key="4">
    <source>
        <dbReference type="Proteomes" id="UP000055702"/>
    </source>
</evidence>
<dbReference type="Gene3D" id="1.10.530.10">
    <property type="match status" value="1"/>
</dbReference>
<dbReference type="PROSITE" id="PS51782">
    <property type="entry name" value="LYSM"/>
    <property type="match status" value="3"/>
</dbReference>
<dbReference type="CDD" id="cd00118">
    <property type="entry name" value="LysM"/>
    <property type="match status" value="2"/>
</dbReference>
<dbReference type="InterPro" id="IPR018392">
    <property type="entry name" value="LysM"/>
</dbReference>
<comment type="caution">
    <text evidence="3">The sequence shown here is derived from an EMBL/GenBank/DDBJ whole genome shotgun (WGS) entry which is preliminary data.</text>
</comment>
<evidence type="ECO:0000313" key="3">
    <source>
        <dbReference type="EMBL" id="KVX03258.1"/>
    </source>
</evidence>
<dbReference type="RefSeq" id="WP_059743816.1">
    <property type="nucleotide sequence ID" value="NZ_LRDC01000001.1"/>
</dbReference>
<dbReference type="Pfam" id="PF01476">
    <property type="entry name" value="LysM"/>
    <property type="match status" value="3"/>
</dbReference>
<feature type="domain" description="LysM" evidence="2">
    <location>
        <begin position="408"/>
        <end position="452"/>
    </location>
</feature>
<dbReference type="GO" id="GO:0000270">
    <property type="term" value="P:peptidoglycan metabolic process"/>
    <property type="evidence" value="ECO:0007669"/>
    <property type="project" value="InterPro"/>
</dbReference>
<reference evidence="3 4" key="1">
    <citation type="submission" date="2016-01" db="EMBL/GenBank/DDBJ databases">
        <title>Draft genome of the antarctic isolate Shewanella frigidimarina Ag06-30.</title>
        <authorList>
            <person name="Parmeciano Di Noto G."/>
            <person name="Vazquez S."/>
            <person name="Mac Cormack W."/>
            <person name="Iriarte A."/>
            <person name="Quiroga C."/>
        </authorList>
    </citation>
    <scope>NUCLEOTIDE SEQUENCE [LARGE SCALE GENOMIC DNA]</scope>
    <source>
        <strain evidence="3 4">Ag06-30</strain>
    </source>
</reference>
<dbReference type="FunFam" id="1.10.530.10:FF:000004">
    <property type="entry name" value="Membrane-bound lytic murein transglycosylase D"/>
    <property type="match status" value="1"/>
</dbReference>
<evidence type="ECO:0000259" key="2">
    <source>
        <dbReference type="PROSITE" id="PS51782"/>
    </source>
</evidence>
<dbReference type="Proteomes" id="UP000055702">
    <property type="component" value="Unassembled WGS sequence"/>
</dbReference>
<proteinExistence type="inferred from homology"/>
<dbReference type="GO" id="GO:0016020">
    <property type="term" value="C:membrane"/>
    <property type="evidence" value="ECO:0007669"/>
    <property type="project" value="InterPro"/>
</dbReference>
<accession>A0A106C2X3</accession>
<dbReference type="InterPro" id="IPR008258">
    <property type="entry name" value="Transglycosylase_SLT_dom_1"/>
</dbReference>
<comment type="similarity">
    <text evidence="1">Belongs to the transglycosylase Slt family.</text>
</comment>
<gene>
    <name evidence="3" type="ORF">AWJ07_01415</name>
</gene>
<feature type="domain" description="LysM" evidence="2">
    <location>
        <begin position="468"/>
        <end position="512"/>
    </location>
</feature>
<dbReference type="SUPFAM" id="SSF54106">
    <property type="entry name" value="LysM domain"/>
    <property type="match status" value="3"/>
</dbReference>
<dbReference type="EMBL" id="LRDC01000001">
    <property type="protein sequence ID" value="KVX03258.1"/>
    <property type="molecule type" value="Genomic_DNA"/>
</dbReference>
<dbReference type="PROSITE" id="PS51257">
    <property type="entry name" value="PROKAR_LIPOPROTEIN"/>
    <property type="match status" value="1"/>
</dbReference>
<dbReference type="AlphaFoldDB" id="A0A106C2X3"/>
<dbReference type="SMART" id="SM00257">
    <property type="entry name" value="LysM"/>
    <property type="match status" value="3"/>
</dbReference>
<name>A0A106C2X3_SHEFR</name>
<sequence>MKTNLIIIAGSMLAITGCQTLHTAEPSSDSTTQTVAANAKNKKSATVTLEQIEEQVAQVNDLWLRIGNQMRFPVVDNALVAQYRQWYIDNPTHLEIVTQRAQPYLYYIVEQLKKRNLPIELALLPIVESGFDPLAHSPSDASGLWQLTAPTAMSFGVKTNWWYDGRRDVASSTKAALDLMEYLYAKMDQNWLYTIAAYNSGEGRIFNAIKQNQARGKSTDFWSLSLPRETAHYVPQLLALADVIKHADKYGINLIPINNSPQIEVVDIESQLDINLAADLAQIDINDLKAINPGLKRWATAPQGPHQLIVPSDKAASFKRALATIEPNSRINWVRYKIKSGDSISEIADQFETTATLIRSSNGIKGNNIIAGRFLIIPVAAKDPDLVTMTADQVLARRTVVKSSSNKQAYTIKSGDSLWKIAQSQQVTVAQLMKWNNLKKQSTLAIGKSLVIFPNEVAINTASNDKTVSYRVQSGDSLARIALKYKVTVAELIEWNSLQNSKLIQPGQILKLIVTNS</sequence>
<dbReference type="InterPro" id="IPR000189">
    <property type="entry name" value="Transglyc_AS"/>
</dbReference>
<dbReference type="PROSITE" id="PS00922">
    <property type="entry name" value="TRANSGLYCOSYLASE"/>
    <property type="match status" value="1"/>
</dbReference>
<dbReference type="PANTHER" id="PTHR33734:SF22">
    <property type="entry name" value="MEMBRANE-BOUND LYTIC MUREIN TRANSGLYCOSYLASE D"/>
    <property type="match status" value="1"/>
</dbReference>
<dbReference type="SUPFAM" id="SSF53955">
    <property type="entry name" value="Lysozyme-like"/>
    <property type="match status" value="1"/>
</dbReference>
<dbReference type="InterPro" id="IPR023346">
    <property type="entry name" value="Lysozyme-like_dom_sf"/>
</dbReference>
<dbReference type="CDD" id="cd16894">
    <property type="entry name" value="MltD-like"/>
    <property type="match status" value="1"/>
</dbReference>
<organism evidence="3">
    <name type="scientific">Shewanella frigidimarina</name>
    <dbReference type="NCBI Taxonomy" id="56812"/>
    <lineage>
        <taxon>Bacteria</taxon>
        <taxon>Pseudomonadati</taxon>
        <taxon>Pseudomonadota</taxon>
        <taxon>Gammaproteobacteria</taxon>
        <taxon>Alteromonadales</taxon>
        <taxon>Shewanellaceae</taxon>
        <taxon>Shewanella</taxon>
    </lineage>
</organism>
<feature type="domain" description="LysM" evidence="2">
    <location>
        <begin position="334"/>
        <end position="377"/>
    </location>
</feature>
<dbReference type="GO" id="GO:0008932">
    <property type="term" value="F:lytic endotransglycosylase activity"/>
    <property type="evidence" value="ECO:0007669"/>
    <property type="project" value="TreeGrafter"/>
</dbReference>
<dbReference type="Pfam" id="PF01464">
    <property type="entry name" value="SLT"/>
    <property type="match status" value="1"/>
</dbReference>
<dbReference type="Gene3D" id="3.10.350.10">
    <property type="entry name" value="LysM domain"/>
    <property type="match status" value="3"/>
</dbReference>
<protein>
    <submittedName>
        <fullName evidence="3">Lytic transglycosylase</fullName>
    </submittedName>
</protein>
<evidence type="ECO:0000256" key="1">
    <source>
        <dbReference type="ARBA" id="ARBA00007734"/>
    </source>
</evidence>
<dbReference type="InterPro" id="IPR036779">
    <property type="entry name" value="LysM_dom_sf"/>
</dbReference>